<dbReference type="EMBL" id="AZEG01000012">
    <property type="protein sequence ID" value="KRL37415.1"/>
    <property type="molecule type" value="Genomic_DNA"/>
</dbReference>
<feature type="transmembrane region" description="Helical" evidence="3">
    <location>
        <begin position="161"/>
        <end position="182"/>
    </location>
</feature>
<dbReference type="PATRIC" id="fig|1423812.3.peg.466"/>
<dbReference type="AlphaFoldDB" id="A0A0R1PXZ6"/>
<feature type="transmembrane region" description="Helical" evidence="3">
    <location>
        <begin position="62"/>
        <end position="78"/>
    </location>
</feature>
<dbReference type="InterPro" id="IPR009825">
    <property type="entry name" value="ECF_substrate-spec-like"/>
</dbReference>
<dbReference type="STRING" id="1423812.FD20_GL000447"/>
<sequence>MFYFVFSCNVAVAYKGGRALKMKQKNNSKSSLKRLTLVAVLIAVNIVVARVFLIPIPMTHGYINLCDAGIFIAALLFGKREGAIVGGLSGFLLDLIAGYPQYMLFSLVIHGLEGYLAGMLLSTTTKGKSAFLLASFVGIIVMVGGYFAADSLLYTVQTGLVGVPTNLFQGIVGALVALPVYYRLSSGVTSSNKQ</sequence>
<evidence type="ECO:0000256" key="3">
    <source>
        <dbReference type="SAM" id="Phobius"/>
    </source>
</evidence>
<evidence type="ECO:0000256" key="2">
    <source>
        <dbReference type="ARBA" id="ARBA00022989"/>
    </source>
</evidence>
<comment type="caution">
    <text evidence="4">The sequence shown here is derived from an EMBL/GenBank/DDBJ whole genome shotgun (WGS) entry which is preliminary data.</text>
</comment>
<gene>
    <name evidence="4" type="ORF">FD20_GL000447</name>
</gene>
<keyword evidence="1 3" id="KW-0812">Transmembrane</keyword>
<organism evidence="4 5">
    <name type="scientific">Liquorilactobacillus uvarum DSM 19971</name>
    <dbReference type="NCBI Taxonomy" id="1423812"/>
    <lineage>
        <taxon>Bacteria</taxon>
        <taxon>Bacillati</taxon>
        <taxon>Bacillota</taxon>
        <taxon>Bacilli</taxon>
        <taxon>Lactobacillales</taxon>
        <taxon>Lactobacillaceae</taxon>
        <taxon>Liquorilactobacillus</taxon>
    </lineage>
</organism>
<keyword evidence="3" id="KW-0472">Membrane</keyword>
<dbReference type="Pfam" id="PF07155">
    <property type="entry name" value="ECF-ribofla_trS"/>
    <property type="match status" value="1"/>
</dbReference>
<keyword evidence="5" id="KW-1185">Reference proteome</keyword>
<dbReference type="GO" id="GO:0016020">
    <property type="term" value="C:membrane"/>
    <property type="evidence" value="ECO:0007669"/>
    <property type="project" value="InterPro"/>
</dbReference>
<keyword evidence="2 3" id="KW-1133">Transmembrane helix</keyword>
<feature type="transmembrane region" description="Helical" evidence="3">
    <location>
        <begin position="35"/>
        <end position="56"/>
    </location>
</feature>
<protein>
    <submittedName>
        <fullName evidence="4">Uncharacterized protein</fullName>
    </submittedName>
</protein>
<reference evidence="4 5" key="1">
    <citation type="journal article" date="2015" name="Genome Announc.">
        <title>Expanding the biotechnology potential of lactobacilli through comparative genomics of 213 strains and associated genera.</title>
        <authorList>
            <person name="Sun Z."/>
            <person name="Harris H.M."/>
            <person name="McCann A."/>
            <person name="Guo C."/>
            <person name="Argimon S."/>
            <person name="Zhang W."/>
            <person name="Yang X."/>
            <person name="Jeffery I.B."/>
            <person name="Cooney J.C."/>
            <person name="Kagawa T.F."/>
            <person name="Liu W."/>
            <person name="Song Y."/>
            <person name="Salvetti E."/>
            <person name="Wrobel A."/>
            <person name="Rasinkangas P."/>
            <person name="Parkhill J."/>
            <person name="Rea M.C."/>
            <person name="O'Sullivan O."/>
            <person name="Ritari J."/>
            <person name="Douillard F.P."/>
            <person name="Paul Ross R."/>
            <person name="Yang R."/>
            <person name="Briner A.E."/>
            <person name="Felis G.E."/>
            <person name="de Vos W.M."/>
            <person name="Barrangou R."/>
            <person name="Klaenhammer T.R."/>
            <person name="Caufield P.W."/>
            <person name="Cui Y."/>
            <person name="Zhang H."/>
            <person name="O'Toole P.W."/>
        </authorList>
    </citation>
    <scope>NUCLEOTIDE SEQUENCE [LARGE SCALE GENOMIC DNA]</scope>
    <source>
        <strain evidence="4 5">DSM 19971</strain>
    </source>
</reference>
<accession>A0A0R1PXZ6</accession>
<evidence type="ECO:0000313" key="5">
    <source>
        <dbReference type="Proteomes" id="UP000051155"/>
    </source>
</evidence>
<dbReference type="Proteomes" id="UP000051155">
    <property type="component" value="Unassembled WGS sequence"/>
</dbReference>
<proteinExistence type="predicted"/>
<name>A0A0R1PXZ6_9LACO</name>
<feature type="transmembrane region" description="Helical" evidence="3">
    <location>
        <begin position="129"/>
        <end position="149"/>
    </location>
</feature>
<dbReference type="PANTHER" id="PTHR37815">
    <property type="entry name" value="UPF0397 PROTEIN BC_2624-RELATED"/>
    <property type="match status" value="1"/>
</dbReference>
<dbReference type="PANTHER" id="PTHR37815:SF3">
    <property type="entry name" value="UPF0397 PROTEIN SPR0429"/>
    <property type="match status" value="1"/>
</dbReference>
<evidence type="ECO:0000313" key="4">
    <source>
        <dbReference type="EMBL" id="KRL37415.1"/>
    </source>
</evidence>
<dbReference type="Gene3D" id="1.10.1760.20">
    <property type="match status" value="1"/>
</dbReference>
<evidence type="ECO:0000256" key="1">
    <source>
        <dbReference type="ARBA" id="ARBA00022692"/>
    </source>
</evidence>